<dbReference type="InterPro" id="IPR000477">
    <property type="entry name" value="RT_dom"/>
</dbReference>
<dbReference type="GO" id="GO:0042575">
    <property type="term" value="C:DNA polymerase complex"/>
    <property type="evidence" value="ECO:0007669"/>
    <property type="project" value="UniProtKB-ARBA"/>
</dbReference>
<dbReference type="InterPro" id="IPR027417">
    <property type="entry name" value="P-loop_NTPase"/>
</dbReference>
<feature type="compositionally biased region" description="Low complexity" evidence="1">
    <location>
        <begin position="237"/>
        <end position="248"/>
    </location>
</feature>
<feature type="region of interest" description="Disordered" evidence="1">
    <location>
        <begin position="221"/>
        <end position="288"/>
    </location>
</feature>
<dbReference type="SMART" id="SM00490">
    <property type="entry name" value="HELICc"/>
    <property type="match status" value="1"/>
</dbReference>
<dbReference type="Gene3D" id="3.30.420.10">
    <property type="entry name" value="Ribonuclease H-like superfamily/Ribonuclease H"/>
    <property type="match status" value="1"/>
</dbReference>
<evidence type="ECO:0000256" key="1">
    <source>
        <dbReference type="SAM" id="MobiDB-lite"/>
    </source>
</evidence>
<sequence length="981" mass="111380">MKLKLNISWYSATLTKCHVQWILRNFHFIRNIEISHNDGHRDNLFIKVDASKDIHNRYANTETNQPQGSTLKKHEVAYVVSLLKSNLYEGKTAIVYAYRASTVEQLSFALTCDGLSNVAYTGVTRSSMRRPILMGWLRGDVKIVVATSAFGLGIDHPNIRLIIIYELPESVAALTQMMGRAGHDRVESGIHCKETIRRLEQVYVSDCVLRCEQEAQSILHAQSQQRNNTHQASRNESQPSGGSQNPQSRFQHSPNAPPQMPYTAPAQIQRACSRLSSQYPHSRQPSTRNRSNFYAISWTTTTRYLQPGEGTSGALNKICLPWAPTRSDEEPSCESNDFLDMQIDFEEFNVALEDKKDSASPGMDDLFNEMIKLGEFPHSWRDVFVHFIKKPDGKNYRTISLTSCTCKLLETIIKNRLQWWAETNNWLPLCQHGFRKGNSCIDNLAGLTMTVQSAFKERRDVYATFLDIEGAFDNVNIDILIQRLVDLGTSLSSIRFIKFITAERHIFTSKHKSSHLVSYKGLPQGAVLSPLLYAIYTASLTSNLPENVSASCFTDDKALYIKSDPHSSSIQTLEKAIKILDQNITNLGLSIAPHKSKFLHFSRTTKSSKQQIKIKSHMLSAQSSVKFLGITFDPRLDFNLQDNHFNPYAYSYQATYYKPNVDLCLGDKLKNADNWRELFDEYLQKHDTAVDIYTDGSKITGLSRAGAAIFCPKSHHSKTIGLENHCSIFTAECTAIIEAIDHCLEYPNCDYIIFTDSLSALHSLASNTLSVKTSYLISKIKTIYAEFVSSNPTKYLKFVWIPSHIGIPENEAVDALAKSAIASADRLSIQVPFTDFFQGFSEATRESSEQTNEREGLEKGTKFFSLYRTTSRNPRYHKKKLPRSFIVTINRIRSNHHGLAESLYRKNIIADKTCKCGHFEEELNHVLWSCELYRTQRRKLLDKLRLLGHPPPLNVESLIARPNIEACWVLCQFFWECGLNV</sequence>
<dbReference type="Gene3D" id="3.40.50.300">
    <property type="entry name" value="P-loop containing nucleotide triphosphate hydrolases"/>
    <property type="match status" value="1"/>
</dbReference>
<evidence type="ECO:0000313" key="5">
    <source>
        <dbReference type="EMBL" id="CAB0039373.1"/>
    </source>
</evidence>
<dbReference type="PROSITE" id="PS50879">
    <property type="entry name" value="RNASE_H_1"/>
    <property type="match status" value="1"/>
</dbReference>
<reference evidence="5 6" key="1">
    <citation type="submission" date="2020-02" db="EMBL/GenBank/DDBJ databases">
        <authorList>
            <person name="Ferguson B K."/>
        </authorList>
    </citation>
    <scope>NUCLEOTIDE SEQUENCE [LARGE SCALE GENOMIC DNA]</scope>
</reference>
<dbReference type="InterPro" id="IPR012337">
    <property type="entry name" value="RNaseH-like_sf"/>
</dbReference>
<dbReference type="Pfam" id="PF00271">
    <property type="entry name" value="Helicase_C"/>
    <property type="match status" value="1"/>
</dbReference>
<keyword evidence="6" id="KW-1185">Reference proteome</keyword>
<dbReference type="CDD" id="cd09276">
    <property type="entry name" value="Rnase_HI_RT_non_LTR"/>
    <property type="match status" value="1"/>
</dbReference>
<gene>
    <name evidence="5" type="ORF">TBRA_LOCUS11117</name>
</gene>
<feature type="domain" description="Reverse transcriptase" evidence="2">
    <location>
        <begin position="369"/>
        <end position="632"/>
    </location>
</feature>
<dbReference type="PROSITE" id="PS51194">
    <property type="entry name" value="HELICASE_CTER"/>
    <property type="match status" value="1"/>
</dbReference>
<feature type="compositionally biased region" description="Polar residues" evidence="1">
    <location>
        <begin position="221"/>
        <end position="236"/>
    </location>
</feature>
<proteinExistence type="predicted"/>
<dbReference type="Proteomes" id="UP000479190">
    <property type="component" value="Unassembled WGS sequence"/>
</dbReference>
<dbReference type="PROSITE" id="PS50878">
    <property type="entry name" value="RT_POL"/>
    <property type="match status" value="1"/>
</dbReference>
<dbReference type="GO" id="GO:0004523">
    <property type="term" value="F:RNA-DNA hybrid ribonuclease activity"/>
    <property type="evidence" value="ECO:0007669"/>
    <property type="project" value="InterPro"/>
</dbReference>
<evidence type="ECO:0000259" key="3">
    <source>
        <dbReference type="PROSITE" id="PS50879"/>
    </source>
</evidence>
<evidence type="ECO:0000259" key="2">
    <source>
        <dbReference type="PROSITE" id="PS50878"/>
    </source>
</evidence>
<accession>A0A6H5IU13</accession>
<dbReference type="OrthoDB" id="6778426at2759"/>
<protein>
    <submittedName>
        <fullName evidence="5">Uncharacterized protein</fullName>
    </submittedName>
</protein>
<dbReference type="EMBL" id="CADCXV010000957">
    <property type="protein sequence ID" value="CAB0039373.1"/>
    <property type="molecule type" value="Genomic_DNA"/>
</dbReference>
<dbReference type="SUPFAM" id="SSF53098">
    <property type="entry name" value="Ribonuclease H-like"/>
    <property type="match status" value="1"/>
</dbReference>
<dbReference type="GO" id="GO:0071897">
    <property type="term" value="P:DNA biosynthetic process"/>
    <property type="evidence" value="ECO:0007669"/>
    <property type="project" value="UniProtKB-ARBA"/>
</dbReference>
<dbReference type="GO" id="GO:0003676">
    <property type="term" value="F:nucleic acid binding"/>
    <property type="evidence" value="ECO:0007669"/>
    <property type="project" value="InterPro"/>
</dbReference>
<dbReference type="SUPFAM" id="SSF52540">
    <property type="entry name" value="P-loop containing nucleoside triphosphate hydrolases"/>
    <property type="match status" value="1"/>
</dbReference>
<name>A0A6H5IU13_9HYME</name>
<feature type="compositionally biased region" description="Polar residues" evidence="1">
    <location>
        <begin position="274"/>
        <end position="288"/>
    </location>
</feature>
<dbReference type="Pfam" id="PF00075">
    <property type="entry name" value="RNase_H"/>
    <property type="match status" value="1"/>
</dbReference>
<dbReference type="InterPro" id="IPR043502">
    <property type="entry name" value="DNA/RNA_pol_sf"/>
</dbReference>
<dbReference type="AlphaFoldDB" id="A0A6H5IU13"/>
<dbReference type="Pfam" id="PF00078">
    <property type="entry name" value="RVT_1"/>
    <property type="match status" value="1"/>
</dbReference>
<dbReference type="SUPFAM" id="SSF56672">
    <property type="entry name" value="DNA/RNA polymerases"/>
    <property type="match status" value="1"/>
</dbReference>
<dbReference type="InterPro" id="IPR002156">
    <property type="entry name" value="RNaseH_domain"/>
</dbReference>
<dbReference type="InterPro" id="IPR036397">
    <property type="entry name" value="RNaseH_sf"/>
</dbReference>
<dbReference type="InterPro" id="IPR001650">
    <property type="entry name" value="Helicase_C-like"/>
</dbReference>
<dbReference type="CDD" id="cd01650">
    <property type="entry name" value="RT_nLTR_like"/>
    <property type="match status" value="1"/>
</dbReference>
<feature type="domain" description="RNase H type-1" evidence="3">
    <location>
        <begin position="686"/>
        <end position="822"/>
    </location>
</feature>
<feature type="domain" description="Helicase C-terminal" evidence="4">
    <location>
        <begin position="82"/>
        <end position="229"/>
    </location>
</feature>
<evidence type="ECO:0000313" key="6">
    <source>
        <dbReference type="Proteomes" id="UP000479190"/>
    </source>
</evidence>
<organism evidence="5 6">
    <name type="scientific">Trichogramma brassicae</name>
    <dbReference type="NCBI Taxonomy" id="86971"/>
    <lineage>
        <taxon>Eukaryota</taxon>
        <taxon>Metazoa</taxon>
        <taxon>Ecdysozoa</taxon>
        <taxon>Arthropoda</taxon>
        <taxon>Hexapoda</taxon>
        <taxon>Insecta</taxon>
        <taxon>Pterygota</taxon>
        <taxon>Neoptera</taxon>
        <taxon>Endopterygota</taxon>
        <taxon>Hymenoptera</taxon>
        <taxon>Apocrita</taxon>
        <taxon>Proctotrupomorpha</taxon>
        <taxon>Chalcidoidea</taxon>
        <taxon>Trichogrammatidae</taxon>
        <taxon>Trichogramma</taxon>
    </lineage>
</organism>
<dbReference type="PANTHER" id="PTHR19446">
    <property type="entry name" value="REVERSE TRANSCRIPTASES"/>
    <property type="match status" value="1"/>
</dbReference>
<evidence type="ECO:0000259" key="4">
    <source>
        <dbReference type="PROSITE" id="PS51194"/>
    </source>
</evidence>